<dbReference type="EMBL" id="CACRXK020005140">
    <property type="protein sequence ID" value="CAB4005244.1"/>
    <property type="molecule type" value="Genomic_DNA"/>
</dbReference>
<dbReference type="Gene3D" id="3.60.10.10">
    <property type="entry name" value="Endonuclease/exonuclease/phosphatase"/>
    <property type="match status" value="1"/>
</dbReference>
<keyword evidence="2" id="KW-1185">Reference proteome</keyword>
<protein>
    <submittedName>
        <fullName evidence="1">Uncharacterized protein</fullName>
    </submittedName>
</protein>
<evidence type="ECO:0000313" key="1">
    <source>
        <dbReference type="EMBL" id="CAB4005244.1"/>
    </source>
</evidence>
<dbReference type="Proteomes" id="UP001152795">
    <property type="component" value="Unassembled WGS sequence"/>
</dbReference>
<name>A0A6S7HJ98_PARCT</name>
<proteinExistence type="predicted"/>
<comment type="caution">
    <text evidence="1">The sequence shown here is derived from an EMBL/GenBank/DDBJ whole genome shotgun (WGS) entry which is preliminary data.</text>
</comment>
<dbReference type="OrthoDB" id="416119at2759"/>
<evidence type="ECO:0000313" key="2">
    <source>
        <dbReference type="Proteomes" id="UP001152795"/>
    </source>
</evidence>
<reference evidence="1" key="1">
    <citation type="submission" date="2020-04" db="EMBL/GenBank/DDBJ databases">
        <authorList>
            <person name="Alioto T."/>
            <person name="Alioto T."/>
            <person name="Gomez Garrido J."/>
        </authorList>
    </citation>
    <scope>NUCLEOTIDE SEQUENCE</scope>
    <source>
        <strain evidence="1">A484AB</strain>
    </source>
</reference>
<organism evidence="1 2">
    <name type="scientific">Paramuricea clavata</name>
    <name type="common">Red gorgonian</name>
    <name type="synonym">Violescent sea-whip</name>
    <dbReference type="NCBI Taxonomy" id="317549"/>
    <lineage>
        <taxon>Eukaryota</taxon>
        <taxon>Metazoa</taxon>
        <taxon>Cnidaria</taxon>
        <taxon>Anthozoa</taxon>
        <taxon>Octocorallia</taxon>
        <taxon>Malacalcyonacea</taxon>
        <taxon>Plexauridae</taxon>
        <taxon>Paramuricea</taxon>
    </lineage>
</organism>
<dbReference type="AlphaFoldDB" id="A0A6S7HJ98"/>
<sequence length="246" mass="28088">MSTYDLHDAWRTIHPNAQEYSWHRPNGRQASRIDMIWLSALLLSCVKRVNILSFFRSDHSTVYLELCLLSATHHGDGVWKLNTRHLSDESFVKLVSDFGQKKAVSRRKLITLLEHTLFHFNGRLLNGDEVLPIIEDVKSELEPAHRDEAGEARIHANVQWAEEEEASIPSIFVGLERKRGQHRIFTSVKIMAGTVVSTFVGIARAWVAFYGLPFTSQSLDRIEQDFFLNSLSLKLSRAEQSLCEGD</sequence>
<dbReference type="SUPFAM" id="SSF56219">
    <property type="entry name" value="DNase I-like"/>
    <property type="match status" value="1"/>
</dbReference>
<dbReference type="InterPro" id="IPR036691">
    <property type="entry name" value="Endo/exonu/phosph_ase_sf"/>
</dbReference>
<gene>
    <name evidence="1" type="ORF">PACLA_8A022124</name>
</gene>
<accession>A0A6S7HJ98</accession>